<dbReference type="Proteomes" id="UP000295765">
    <property type="component" value="Unassembled WGS sequence"/>
</dbReference>
<name>A0A4R2LIS4_9GAMM</name>
<reference evidence="1 2" key="1">
    <citation type="submission" date="2019-03" db="EMBL/GenBank/DDBJ databases">
        <title>Genomic Encyclopedia of Type Strains, Phase IV (KMG-IV): sequencing the most valuable type-strain genomes for metagenomic binning, comparative biology and taxonomic classification.</title>
        <authorList>
            <person name="Goeker M."/>
        </authorList>
    </citation>
    <scope>NUCLEOTIDE SEQUENCE [LARGE SCALE GENOMIC DNA]</scope>
    <source>
        <strain evidence="1 2">DSM 25287</strain>
    </source>
</reference>
<comment type="caution">
    <text evidence="1">The sequence shown here is derived from an EMBL/GenBank/DDBJ whole genome shotgun (WGS) entry which is preliminary data.</text>
</comment>
<keyword evidence="2" id="KW-1185">Reference proteome</keyword>
<dbReference type="EMBL" id="SLWY01000020">
    <property type="protein sequence ID" value="TCO79245.1"/>
    <property type="molecule type" value="Genomic_DNA"/>
</dbReference>
<proteinExistence type="predicted"/>
<organism evidence="1 2">
    <name type="scientific">Plasticicumulans lactativorans</name>
    <dbReference type="NCBI Taxonomy" id="1133106"/>
    <lineage>
        <taxon>Bacteria</taxon>
        <taxon>Pseudomonadati</taxon>
        <taxon>Pseudomonadota</taxon>
        <taxon>Gammaproteobacteria</taxon>
        <taxon>Candidatus Competibacteraceae</taxon>
        <taxon>Plasticicumulans</taxon>
    </lineage>
</organism>
<sequence>MDTNKNDCPATQGDDMELLGLLSEASARAAAGDTVGWLAFELHPDGTATRHVIGAARIDRHRIAGMAMELAQRALSPAQ</sequence>
<protein>
    <submittedName>
        <fullName evidence="1">Uncharacterized protein</fullName>
    </submittedName>
</protein>
<dbReference type="AlphaFoldDB" id="A0A4R2LIS4"/>
<dbReference type="RefSeq" id="WP_132544782.1">
    <property type="nucleotide sequence ID" value="NZ_SLWY01000020.1"/>
</dbReference>
<accession>A0A4R2LIS4</accession>
<gene>
    <name evidence="1" type="ORF">EV699_12023</name>
</gene>
<evidence type="ECO:0000313" key="1">
    <source>
        <dbReference type="EMBL" id="TCO79245.1"/>
    </source>
</evidence>
<evidence type="ECO:0000313" key="2">
    <source>
        <dbReference type="Proteomes" id="UP000295765"/>
    </source>
</evidence>